<keyword evidence="1" id="KW-1133">Transmembrane helix</keyword>
<keyword evidence="1" id="KW-0472">Membrane</keyword>
<reference evidence="2 3" key="1">
    <citation type="journal article" date="2016" name="Nat. Commun.">
        <title>Thousands of microbial genomes shed light on interconnected biogeochemical processes in an aquifer system.</title>
        <authorList>
            <person name="Anantharaman K."/>
            <person name="Brown C.T."/>
            <person name="Hug L.A."/>
            <person name="Sharon I."/>
            <person name="Castelle C.J."/>
            <person name="Probst A.J."/>
            <person name="Thomas B.C."/>
            <person name="Singh A."/>
            <person name="Wilkins M.J."/>
            <person name="Karaoz U."/>
            <person name="Brodie E.L."/>
            <person name="Williams K.H."/>
            <person name="Hubbard S.S."/>
            <person name="Banfield J.F."/>
        </authorList>
    </citation>
    <scope>NUCLEOTIDE SEQUENCE [LARGE SCALE GENOMIC DNA]</scope>
</reference>
<sequence length="164" mass="18107">MEKLTGTLLKIPEIVKSALKSKKAVTQPRLSQVEPQQTVQAKLGVQAQPVVQVATAPPPRKLPGIKIPRKIIIAVAALVVILIILMIAMKLFGGKGTGVFPIASPSPSPRPTPEVEVPSQYADDEDVRKIQENMEALDKELNEAEFRDDRLRIPTLDWEVEFEK</sequence>
<evidence type="ECO:0000313" key="2">
    <source>
        <dbReference type="EMBL" id="OGM32932.1"/>
    </source>
</evidence>
<protein>
    <submittedName>
        <fullName evidence="2">Uncharacterized protein</fullName>
    </submittedName>
</protein>
<gene>
    <name evidence="2" type="ORF">A2803_05050</name>
</gene>
<accession>A0A1F7Z015</accession>
<dbReference type="AlphaFoldDB" id="A0A1F7Z015"/>
<proteinExistence type="predicted"/>
<feature type="transmembrane region" description="Helical" evidence="1">
    <location>
        <begin position="71"/>
        <end position="92"/>
    </location>
</feature>
<name>A0A1F7Z015_9BACT</name>
<dbReference type="EMBL" id="MGGP01000011">
    <property type="protein sequence ID" value="OGM32932.1"/>
    <property type="molecule type" value="Genomic_DNA"/>
</dbReference>
<comment type="caution">
    <text evidence="2">The sequence shown here is derived from an EMBL/GenBank/DDBJ whole genome shotgun (WGS) entry which is preliminary data.</text>
</comment>
<organism evidence="2 3">
    <name type="scientific">Candidatus Woesebacteria bacterium RIFCSPHIGHO2_01_FULL_44_21</name>
    <dbReference type="NCBI Taxonomy" id="1802503"/>
    <lineage>
        <taxon>Bacteria</taxon>
        <taxon>Candidatus Woeseibacteriota</taxon>
    </lineage>
</organism>
<dbReference type="Proteomes" id="UP000178870">
    <property type="component" value="Unassembled WGS sequence"/>
</dbReference>
<keyword evidence="1" id="KW-0812">Transmembrane</keyword>
<evidence type="ECO:0000313" key="3">
    <source>
        <dbReference type="Proteomes" id="UP000178870"/>
    </source>
</evidence>
<evidence type="ECO:0000256" key="1">
    <source>
        <dbReference type="SAM" id="Phobius"/>
    </source>
</evidence>